<dbReference type="EMBL" id="JACOPD010000006">
    <property type="protein sequence ID" value="MBC5681116.1"/>
    <property type="molecule type" value="Genomic_DNA"/>
</dbReference>
<dbReference type="Proteomes" id="UP000628463">
    <property type="component" value="Unassembled WGS sequence"/>
</dbReference>
<dbReference type="SUPFAM" id="SSF81606">
    <property type="entry name" value="PP2C-like"/>
    <property type="match status" value="1"/>
</dbReference>
<dbReference type="InterPro" id="IPR001932">
    <property type="entry name" value="PPM-type_phosphatase-like_dom"/>
</dbReference>
<dbReference type="CDD" id="cd00143">
    <property type="entry name" value="PP2Cc"/>
    <property type="match status" value="1"/>
</dbReference>
<evidence type="ECO:0000313" key="2">
    <source>
        <dbReference type="EMBL" id="MBC5681116.1"/>
    </source>
</evidence>
<evidence type="ECO:0000313" key="3">
    <source>
        <dbReference type="Proteomes" id="UP000628463"/>
    </source>
</evidence>
<protein>
    <submittedName>
        <fullName evidence="2">Stp1/IreP family PP2C-type Ser/Thr phosphatase</fullName>
    </submittedName>
</protein>
<evidence type="ECO:0000259" key="1">
    <source>
        <dbReference type="PROSITE" id="PS51746"/>
    </source>
</evidence>
<reference evidence="2 3" key="1">
    <citation type="submission" date="2020-08" db="EMBL/GenBank/DDBJ databases">
        <title>Genome public.</title>
        <authorList>
            <person name="Liu C."/>
            <person name="Sun Q."/>
        </authorList>
    </citation>
    <scope>NUCLEOTIDE SEQUENCE [LARGE SCALE GENOMIC DNA]</scope>
    <source>
        <strain evidence="2 3">NSJ-43</strain>
    </source>
</reference>
<dbReference type="InterPro" id="IPR015655">
    <property type="entry name" value="PP2C"/>
</dbReference>
<gene>
    <name evidence="2" type="ORF">H8S01_09105</name>
</gene>
<dbReference type="PANTHER" id="PTHR47992">
    <property type="entry name" value="PROTEIN PHOSPHATASE"/>
    <property type="match status" value="1"/>
</dbReference>
<dbReference type="Pfam" id="PF00481">
    <property type="entry name" value="PP2C"/>
    <property type="match status" value="1"/>
</dbReference>
<name>A0ABR7G105_9FIRM</name>
<proteinExistence type="predicted"/>
<dbReference type="Gene3D" id="3.60.40.10">
    <property type="entry name" value="PPM-type phosphatase domain"/>
    <property type="match status" value="1"/>
</dbReference>
<dbReference type="NCBIfam" id="NF033484">
    <property type="entry name" value="Stp1_PP2C_phos"/>
    <property type="match status" value="1"/>
</dbReference>
<keyword evidence="3" id="KW-1185">Reference proteome</keyword>
<dbReference type="SMART" id="SM00331">
    <property type="entry name" value="PP2C_SIG"/>
    <property type="match status" value="1"/>
</dbReference>
<accession>A0ABR7G105</accession>
<organism evidence="2 3">
    <name type="scientific">Lachnospira hominis</name>
    <name type="common">ex Liu et al. 2021</name>
    <dbReference type="NCBI Taxonomy" id="2763051"/>
    <lineage>
        <taxon>Bacteria</taxon>
        <taxon>Bacillati</taxon>
        <taxon>Bacillota</taxon>
        <taxon>Clostridia</taxon>
        <taxon>Lachnospirales</taxon>
        <taxon>Lachnospiraceae</taxon>
        <taxon>Lachnospira</taxon>
    </lineage>
</organism>
<sequence length="240" mass="26597">MEAFALTDVGIERKINQDYVYFTLKQTGHLPNLFIVADGMGGHKAGDVASRYTVDEFVSLIENATEKDDITVISEAVTKVNTMLLEKAKESPDYTGMGTTLVVATIKDEMLRVANVGDSRLYVIGTDGIRQITRDHSLVEEMVSMGEIDRKEARTHKRKNIITRAIGGDSYVEPEMFCVELMPDDIIMMCSDGLTNMIEDEDIFKIVKQNLPLDKTAETLVDTANSNGGKDNISVILIKP</sequence>
<dbReference type="InterPro" id="IPR036457">
    <property type="entry name" value="PPM-type-like_dom_sf"/>
</dbReference>
<feature type="domain" description="PPM-type phosphatase" evidence="1">
    <location>
        <begin position="3"/>
        <end position="240"/>
    </location>
</feature>
<dbReference type="PROSITE" id="PS51746">
    <property type="entry name" value="PPM_2"/>
    <property type="match status" value="1"/>
</dbReference>
<dbReference type="RefSeq" id="WP_021866135.1">
    <property type="nucleotide sequence ID" value="NZ_JACOPD010000006.1"/>
</dbReference>
<comment type="caution">
    <text evidence="2">The sequence shown here is derived from an EMBL/GenBank/DDBJ whole genome shotgun (WGS) entry which is preliminary data.</text>
</comment>
<dbReference type="SMART" id="SM00332">
    <property type="entry name" value="PP2Cc"/>
    <property type="match status" value="1"/>
</dbReference>